<organism evidence="1 2">
    <name type="scientific">Striga asiatica</name>
    <name type="common">Asiatic witchweed</name>
    <name type="synonym">Buchnera asiatica</name>
    <dbReference type="NCBI Taxonomy" id="4170"/>
    <lineage>
        <taxon>Eukaryota</taxon>
        <taxon>Viridiplantae</taxon>
        <taxon>Streptophyta</taxon>
        <taxon>Embryophyta</taxon>
        <taxon>Tracheophyta</taxon>
        <taxon>Spermatophyta</taxon>
        <taxon>Magnoliopsida</taxon>
        <taxon>eudicotyledons</taxon>
        <taxon>Gunneridae</taxon>
        <taxon>Pentapetalae</taxon>
        <taxon>asterids</taxon>
        <taxon>lamiids</taxon>
        <taxon>Lamiales</taxon>
        <taxon>Orobanchaceae</taxon>
        <taxon>Buchnereae</taxon>
        <taxon>Striga</taxon>
    </lineage>
</organism>
<dbReference type="GO" id="GO:0008289">
    <property type="term" value="F:lipid binding"/>
    <property type="evidence" value="ECO:0007669"/>
    <property type="project" value="InterPro"/>
</dbReference>
<name>A0A5A7QKT9_STRAF</name>
<dbReference type="Proteomes" id="UP000325081">
    <property type="component" value="Unassembled WGS sequence"/>
</dbReference>
<keyword evidence="2" id="KW-1185">Reference proteome</keyword>
<dbReference type="OrthoDB" id="14833at2759"/>
<dbReference type="Gene3D" id="3.30.70.3490">
    <property type="match status" value="1"/>
</dbReference>
<dbReference type="EMBL" id="BKCP01007293">
    <property type="protein sequence ID" value="GER45720.1"/>
    <property type="molecule type" value="Genomic_DNA"/>
</dbReference>
<gene>
    <name evidence="1" type="ORF">STAS_22695</name>
</gene>
<accession>A0A5A7QKT9</accession>
<reference evidence="2" key="1">
    <citation type="journal article" date="2019" name="Curr. Biol.">
        <title>Genome Sequence of Striga asiatica Provides Insight into the Evolution of Plant Parasitism.</title>
        <authorList>
            <person name="Yoshida S."/>
            <person name="Kim S."/>
            <person name="Wafula E.K."/>
            <person name="Tanskanen J."/>
            <person name="Kim Y.M."/>
            <person name="Honaas L."/>
            <person name="Yang Z."/>
            <person name="Spallek T."/>
            <person name="Conn C.E."/>
            <person name="Ichihashi Y."/>
            <person name="Cheong K."/>
            <person name="Cui S."/>
            <person name="Der J.P."/>
            <person name="Gundlach H."/>
            <person name="Jiao Y."/>
            <person name="Hori C."/>
            <person name="Ishida J.K."/>
            <person name="Kasahara H."/>
            <person name="Kiba T."/>
            <person name="Kim M.S."/>
            <person name="Koo N."/>
            <person name="Laohavisit A."/>
            <person name="Lee Y.H."/>
            <person name="Lumba S."/>
            <person name="McCourt P."/>
            <person name="Mortimer J.C."/>
            <person name="Mutuku J.M."/>
            <person name="Nomura T."/>
            <person name="Sasaki-Sekimoto Y."/>
            <person name="Seto Y."/>
            <person name="Wang Y."/>
            <person name="Wakatake T."/>
            <person name="Sakakibara H."/>
            <person name="Demura T."/>
            <person name="Yamaguchi S."/>
            <person name="Yoneyama K."/>
            <person name="Manabe R.I."/>
            <person name="Nelson D.C."/>
            <person name="Schulman A.H."/>
            <person name="Timko M.P."/>
            <person name="dePamphilis C.W."/>
            <person name="Choi D."/>
            <person name="Shirasu K."/>
        </authorList>
    </citation>
    <scope>NUCLEOTIDE SEQUENCE [LARGE SCALE GENOMIC DNA]</scope>
    <source>
        <strain evidence="2">cv. UVA1</strain>
    </source>
</reference>
<evidence type="ECO:0000313" key="2">
    <source>
        <dbReference type="Proteomes" id="UP000325081"/>
    </source>
</evidence>
<sequence length="155" mass="17816">MEPPHPLFHHLEWLMVRLLSLVMKMKNKSAGRLFSAVGSLFSLEERQRAEKRNREAKGDQFTPKWFDQTEEVASTPWGDLEIFRYNGKYSDHRSAVDSSDAIDTSDVQSIEFNPWQYAELSDITELKISGSFDNGKHMLHHEGYMQTKGGFAFGS</sequence>
<proteinExistence type="predicted"/>
<dbReference type="InterPro" id="IPR000648">
    <property type="entry name" value="Oxysterol-bd"/>
</dbReference>
<dbReference type="SUPFAM" id="SSF144000">
    <property type="entry name" value="Oxysterol-binding protein-like"/>
    <property type="match status" value="1"/>
</dbReference>
<comment type="caution">
    <text evidence="1">The sequence shown here is derived from an EMBL/GenBank/DDBJ whole genome shotgun (WGS) entry which is preliminary data.</text>
</comment>
<dbReference type="InterPro" id="IPR037239">
    <property type="entry name" value="OSBP_sf"/>
</dbReference>
<dbReference type="Pfam" id="PF01237">
    <property type="entry name" value="Oxysterol_BP"/>
    <property type="match status" value="1"/>
</dbReference>
<dbReference type="AlphaFoldDB" id="A0A5A7QKT9"/>
<evidence type="ECO:0000313" key="1">
    <source>
        <dbReference type="EMBL" id="GER45720.1"/>
    </source>
</evidence>
<protein>
    <submittedName>
        <fullName evidence="1">Oxysterol binding protein</fullName>
    </submittedName>
</protein>